<name>A0A409VCE4_9AGAR</name>
<keyword evidence="2" id="KW-0812">Transmembrane</keyword>
<keyword evidence="2" id="KW-0472">Membrane</keyword>
<proteinExistence type="predicted"/>
<feature type="transmembrane region" description="Helical" evidence="2">
    <location>
        <begin position="260"/>
        <end position="284"/>
    </location>
</feature>
<organism evidence="4 5">
    <name type="scientific">Gymnopilus dilepis</name>
    <dbReference type="NCBI Taxonomy" id="231916"/>
    <lineage>
        <taxon>Eukaryota</taxon>
        <taxon>Fungi</taxon>
        <taxon>Dikarya</taxon>
        <taxon>Basidiomycota</taxon>
        <taxon>Agaricomycotina</taxon>
        <taxon>Agaricomycetes</taxon>
        <taxon>Agaricomycetidae</taxon>
        <taxon>Agaricales</taxon>
        <taxon>Agaricineae</taxon>
        <taxon>Hymenogastraceae</taxon>
        <taxon>Gymnopilus</taxon>
    </lineage>
</organism>
<dbReference type="EMBL" id="NHYE01005663">
    <property type="protein sequence ID" value="PPQ64736.1"/>
    <property type="molecule type" value="Genomic_DNA"/>
</dbReference>
<feature type="region of interest" description="Disordered" evidence="1">
    <location>
        <begin position="426"/>
        <end position="483"/>
    </location>
</feature>
<dbReference type="AlphaFoldDB" id="A0A409VCE4"/>
<keyword evidence="3" id="KW-0732">Signal</keyword>
<dbReference type="OrthoDB" id="2563021at2759"/>
<protein>
    <recommendedName>
        <fullName evidence="6">Fibronectin type-III domain-containing protein</fullName>
    </recommendedName>
</protein>
<comment type="caution">
    <text evidence="4">The sequence shown here is derived from an EMBL/GenBank/DDBJ whole genome shotgun (WGS) entry which is preliminary data.</text>
</comment>
<dbReference type="STRING" id="231916.A0A409VCE4"/>
<evidence type="ECO:0000256" key="2">
    <source>
        <dbReference type="SAM" id="Phobius"/>
    </source>
</evidence>
<evidence type="ECO:0000313" key="5">
    <source>
        <dbReference type="Proteomes" id="UP000284706"/>
    </source>
</evidence>
<feature type="compositionally biased region" description="Polar residues" evidence="1">
    <location>
        <begin position="379"/>
        <end position="394"/>
    </location>
</feature>
<keyword evidence="5" id="KW-1185">Reference proteome</keyword>
<dbReference type="Proteomes" id="UP000284706">
    <property type="component" value="Unassembled WGS sequence"/>
</dbReference>
<sequence>MRIFRLFWLQVALFSLTSYTLVHGEIHVTPFLPQSFFFDWNLPGQPVPIPVTEQCQTIHIVLSRSTAVGPNNVGPYYLQVYTSLYTIPIIIPIGNVLTYDWAVPFPPNTLYQICMFDSFGNTGGCQATYTVIPSNSTPTCANVTFNPQLGVSATVDNGPMAQYGWVDQCTDISITPTNGTAPFTLTVAPALHPPYNITSPDSRAINWTVSLSWASPFFISLVDANGNMWANGPLHSGGGGTIACLAGNVTDHNDSVTVPVVVGTGVGGLAVGLVVGMLTAYVFFRRRIHRKLESRRWVDISSSAPETPQALMFDRSSSGPGQYRPVPTASSSGGISLPALASHPSSMPNLRTEPGSQYHVEPFILPDGDSRVQGEAGSAAQSRIVSTHGSIQHPTTRQNQVYVVHHDSQTPPVTIYHEDGTQIVELPPRYPPSLSPHTEVVNENRSASDSRSDGTRSDSTTERIGLQQSRRPTQVRKPTGPRS</sequence>
<reference evidence="4 5" key="1">
    <citation type="journal article" date="2018" name="Evol. Lett.">
        <title>Horizontal gene cluster transfer increased hallucinogenic mushroom diversity.</title>
        <authorList>
            <person name="Reynolds H.T."/>
            <person name="Vijayakumar V."/>
            <person name="Gluck-Thaler E."/>
            <person name="Korotkin H.B."/>
            <person name="Matheny P.B."/>
            <person name="Slot J.C."/>
        </authorList>
    </citation>
    <scope>NUCLEOTIDE SEQUENCE [LARGE SCALE GENOMIC DNA]</scope>
    <source>
        <strain evidence="4 5">SRW20</strain>
    </source>
</reference>
<feature type="signal peptide" evidence="3">
    <location>
        <begin position="1"/>
        <end position="24"/>
    </location>
</feature>
<evidence type="ECO:0000313" key="4">
    <source>
        <dbReference type="EMBL" id="PPQ64736.1"/>
    </source>
</evidence>
<feature type="chain" id="PRO_5019553592" description="Fibronectin type-III domain-containing protein" evidence="3">
    <location>
        <begin position="25"/>
        <end position="483"/>
    </location>
</feature>
<evidence type="ECO:0008006" key="6">
    <source>
        <dbReference type="Google" id="ProtNLM"/>
    </source>
</evidence>
<feature type="region of interest" description="Disordered" evidence="1">
    <location>
        <begin position="308"/>
        <end position="394"/>
    </location>
</feature>
<evidence type="ECO:0000256" key="1">
    <source>
        <dbReference type="SAM" id="MobiDB-lite"/>
    </source>
</evidence>
<dbReference type="InParanoid" id="A0A409VCE4"/>
<accession>A0A409VCE4</accession>
<evidence type="ECO:0000256" key="3">
    <source>
        <dbReference type="SAM" id="SignalP"/>
    </source>
</evidence>
<gene>
    <name evidence="4" type="ORF">CVT26_002680</name>
</gene>
<feature type="compositionally biased region" description="Basic and acidic residues" evidence="1">
    <location>
        <begin position="440"/>
        <end position="461"/>
    </location>
</feature>
<keyword evidence="2" id="KW-1133">Transmembrane helix</keyword>